<dbReference type="PANTHER" id="PTHR10954">
    <property type="entry name" value="RIBONUCLEASE H2 SUBUNIT A"/>
    <property type="match status" value="1"/>
</dbReference>
<evidence type="ECO:0000256" key="8">
    <source>
        <dbReference type="ARBA" id="ARBA00022490"/>
    </source>
</evidence>
<evidence type="ECO:0000313" key="19">
    <source>
        <dbReference type="EMBL" id="MDT0330834.1"/>
    </source>
</evidence>
<dbReference type="SUPFAM" id="SSF53098">
    <property type="entry name" value="Ribonuclease H-like"/>
    <property type="match status" value="1"/>
</dbReference>
<dbReference type="PROSITE" id="PS51975">
    <property type="entry name" value="RNASE_H_2"/>
    <property type="match status" value="1"/>
</dbReference>
<comment type="similarity">
    <text evidence="5 14 16">Belongs to the RNase HII family.</text>
</comment>
<evidence type="ECO:0000256" key="3">
    <source>
        <dbReference type="ARBA" id="ARBA00004065"/>
    </source>
</evidence>
<evidence type="ECO:0000259" key="18">
    <source>
        <dbReference type="PROSITE" id="PS51975"/>
    </source>
</evidence>
<dbReference type="CDD" id="cd07182">
    <property type="entry name" value="RNase_HII_bacteria_HII_like"/>
    <property type="match status" value="1"/>
</dbReference>
<dbReference type="EMBL" id="JAVREP010000016">
    <property type="protein sequence ID" value="MDT0330834.1"/>
    <property type="molecule type" value="Genomic_DNA"/>
</dbReference>
<feature type="binding site" evidence="14 15">
    <location>
        <position position="38"/>
    </location>
    <ligand>
        <name>a divalent metal cation</name>
        <dbReference type="ChEBI" id="CHEBI:60240"/>
    </ligand>
</feature>
<evidence type="ECO:0000256" key="14">
    <source>
        <dbReference type="HAMAP-Rule" id="MF_00052"/>
    </source>
</evidence>
<name>A0ABU2ME47_9ACTN</name>
<evidence type="ECO:0000256" key="11">
    <source>
        <dbReference type="ARBA" id="ARBA00022759"/>
    </source>
</evidence>
<dbReference type="InterPro" id="IPR024567">
    <property type="entry name" value="RNase_HII/HIII_dom"/>
</dbReference>
<comment type="function">
    <text evidence="3 14 16">Endonuclease that specifically degrades the RNA of RNA-DNA hybrids.</text>
</comment>
<evidence type="ECO:0000256" key="6">
    <source>
        <dbReference type="ARBA" id="ARBA00012180"/>
    </source>
</evidence>
<keyword evidence="8 14" id="KW-0963">Cytoplasm</keyword>
<dbReference type="InterPro" id="IPR036397">
    <property type="entry name" value="RNaseH_sf"/>
</dbReference>
<feature type="binding site" evidence="14 15">
    <location>
        <position position="37"/>
    </location>
    <ligand>
        <name>a divalent metal cation</name>
        <dbReference type="ChEBI" id="CHEBI:60240"/>
    </ligand>
</feature>
<feature type="region of interest" description="Disordered" evidence="17">
    <location>
        <begin position="1"/>
        <end position="20"/>
    </location>
</feature>
<dbReference type="InterPro" id="IPR001352">
    <property type="entry name" value="RNase_HII/HIII"/>
</dbReference>
<proteinExistence type="inferred from homology"/>
<evidence type="ECO:0000256" key="15">
    <source>
        <dbReference type="PROSITE-ProRule" id="PRU01319"/>
    </source>
</evidence>
<keyword evidence="20" id="KW-1185">Reference proteome</keyword>
<evidence type="ECO:0000256" key="5">
    <source>
        <dbReference type="ARBA" id="ARBA00007383"/>
    </source>
</evidence>
<comment type="subcellular location">
    <subcellularLocation>
        <location evidence="4 14">Cytoplasm</location>
    </subcellularLocation>
</comment>
<sequence length="235" mass="25320">MPTTSKTVTKAPAPPAPTYEVEDELRAAGARVVAGMDEVGRGAWAGPLLVCAAVPGEGEPPSGLTDSKRLTPARRRDLAARLEPWVADHAFGWAAAVEIDEVGMTEALRRAARRALEGLSVRPDAVVLDGSHDFIGHPWRVRTQVKGDLTCIGVAAAAILAKVRRDAHMAELAEEHPGYAFERAAGYPSPVHRAHLEEHGPTPEHRMSWSYLDGLPRWSHLRTSRPAPGGQIPLL</sequence>
<comment type="caution">
    <text evidence="19">The sequence shown here is derived from an EMBL/GenBank/DDBJ whole genome shotgun (WGS) entry which is preliminary data.</text>
</comment>
<dbReference type="EC" id="3.1.26.4" evidence="6 14"/>
<dbReference type="PANTHER" id="PTHR10954:SF18">
    <property type="entry name" value="RIBONUCLEASE HII"/>
    <property type="match status" value="1"/>
</dbReference>
<reference evidence="20" key="1">
    <citation type="submission" date="2023-07" db="EMBL/GenBank/DDBJ databases">
        <title>30 novel species of actinomycetes from the DSMZ collection.</title>
        <authorList>
            <person name="Nouioui I."/>
        </authorList>
    </citation>
    <scope>NUCLEOTIDE SEQUENCE [LARGE SCALE GENOMIC DNA]</scope>
    <source>
        <strain evidence="20">DSM 44743</strain>
    </source>
</reference>
<protein>
    <recommendedName>
        <fullName evidence="7 14">Ribonuclease HII</fullName>
        <shortName evidence="14">RNase HII</shortName>
        <ecNumber evidence="6 14">3.1.26.4</ecNumber>
    </recommendedName>
</protein>
<organism evidence="19 20">
    <name type="scientific">Nocardiopsis lambiniae</name>
    <dbReference type="NCBI Taxonomy" id="3075539"/>
    <lineage>
        <taxon>Bacteria</taxon>
        <taxon>Bacillati</taxon>
        <taxon>Actinomycetota</taxon>
        <taxon>Actinomycetes</taxon>
        <taxon>Streptosporangiales</taxon>
        <taxon>Nocardiopsidaceae</taxon>
        <taxon>Nocardiopsis</taxon>
    </lineage>
</organism>
<keyword evidence="11 14" id="KW-0255">Endonuclease</keyword>
<evidence type="ECO:0000256" key="2">
    <source>
        <dbReference type="ARBA" id="ARBA00001946"/>
    </source>
</evidence>
<gene>
    <name evidence="14" type="primary">rnhB</name>
    <name evidence="19" type="ORF">RM479_20640</name>
</gene>
<keyword evidence="9 14" id="KW-0540">Nuclease</keyword>
<feature type="domain" description="RNase H type-2" evidence="18">
    <location>
        <begin position="31"/>
        <end position="221"/>
    </location>
</feature>
<dbReference type="InterPro" id="IPR012337">
    <property type="entry name" value="RNaseH-like_sf"/>
</dbReference>
<keyword evidence="13 14" id="KW-0464">Manganese</keyword>
<comment type="cofactor">
    <cofactor evidence="2">
        <name>Mg(2+)</name>
        <dbReference type="ChEBI" id="CHEBI:18420"/>
    </cofactor>
</comment>
<feature type="binding site" evidence="14 15">
    <location>
        <position position="129"/>
    </location>
    <ligand>
        <name>a divalent metal cation</name>
        <dbReference type="ChEBI" id="CHEBI:60240"/>
    </ligand>
</feature>
<keyword evidence="12 14" id="KW-0378">Hydrolase</keyword>
<evidence type="ECO:0000256" key="17">
    <source>
        <dbReference type="SAM" id="MobiDB-lite"/>
    </source>
</evidence>
<feature type="compositionally biased region" description="Low complexity" evidence="17">
    <location>
        <begin position="1"/>
        <end position="11"/>
    </location>
</feature>
<comment type="catalytic activity">
    <reaction evidence="1 14 15 16">
        <text>Endonucleolytic cleavage to 5'-phosphomonoester.</text>
        <dbReference type="EC" id="3.1.26.4"/>
    </reaction>
</comment>
<dbReference type="Proteomes" id="UP001183390">
    <property type="component" value="Unassembled WGS sequence"/>
</dbReference>
<dbReference type="InterPro" id="IPR022898">
    <property type="entry name" value="RNase_HII"/>
</dbReference>
<accession>A0ABU2ME47</accession>
<dbReference type="NCBIfam" id="NF000595">
    <property type="entry name" value="PRK00015.1-3"/>
    <property type="match status" value="1"/>
</dbReference>
<evidence type="ECO:0000256" key="12">
    <source>
        <dbReference type="ARBA" id="ARBA00022801"/>
    </source>
</evidence>
<keyword evidence="10 14" id="KW-0479">Metal-binding</keyword>
<dbReference type="GO" id="GO:0004523">
    <property type="term" value="F:RNA-DNA hybrid ribonuclease activity"/>
    <property type="evidence" value="ECO:0007669"/>
    <property type="project" value="UniProtKB-EC"/>
</dbReference>
<dbReference type="Gene3D" id="3.30.420.10">
    <property type="entry name" value="Ribonuclease H-like superfamily/Ribonuclease H"/>
    <property type="match status" value="1"/>
</dbReference>
<evidence type="ECO:0000313" key="20">
    <source>
        <dbReference type="Proteomes" id="UP001183390"/>
    </source>
</evidence>
<evidence type="ECO:0000256" key="7">
    <source>
        <dbReference type="ARBA" id="ARBA00019179"/>
    </source>
</evidence>
<dbReference type="RefSeq" id="WP_311513421.1">
    <property type="nucleotide sequence ID" value="NZ_JAVREP010000016.1"/>
</dbReference>
<evidence type="ECO:0000256" key="16">
    <source>
        <dbReference type="RuleBase" id="RU003515"/>
    </source>
</evidence>
<evidence type="ECO:0000256" key="1">
    <source>
        <dbReference type="ARBA" id="ARBA00000077"/>
    </source>
</evidence>
<evidence type="ECO:0000256" key="9">
    <source>
        <dbReference type="ARBA" id="ARBA00022722"/>
    </source>
</evidence>
<evidence type="ECO:0000256" key="10">
    <source>
        <dbReference type="ARBA" id="ARBA00022723"/>
    </source>
</evidence>
<evidence type="ECO:0000256" key="13">
    <source>
        <dbReference type="ARBA" id="ARBA00023211"/>
    </source>
</evidence>
<evidence type="ECO:0000256" key="4">
    <source>
        <dbReference type="ARBA" id="ARBA00004496"/>
    </source>
</evidence>
<dbReference type="Pfam" id="PF01351">
    <property type="entry name" value="RNase_HII"/>
    <property type="match status" value="1"/>
</dbReference>
<comment type="cofactor">
    <cofactor evidence="14 15">
        <name>Mn(2+)</name>
        <dbReference type="ChEBI" id="CHEBI:29035"/>
    </cofactor>
    <cofactor evidence="14 15">
        <name>Mg(2+)</name>
        <dbReference type="ChEBI" id="CHEBI:18420"/>
    </cofactor>
    <text evidence="14 15">Manganese or magnesium. Binds 1 divalent metal ion per monomer in the absence of substrate. May bind a second metal ion after substrate binding.</text>
</comment>
<dbReference type="HAMAP" id="MF_00052_B">
    <property type="entry name" value="RNase_HII_B"/>
    <property type="match status" value="1"/>
</dbReference>